<keyword evidence="1" id="KW-0812">Transmembrane</keyword>
<dbReference type="AlphaFoldDB" id="A0A177C6G7"/>
<feature type="transmembrane region" description="Helical" evidence="1">
    <location>
        <begin position="30"/>
        <end position="49"/>
    </location>
</feature>
<keyword evidence="1" id="KW-0472">Membrane</keyword>
<name>A0A177C6G7_9PLEO</name>
<evidence type="ECO:0000313" key="2">
    <source>
        <dbReference type="EMBL" id="OAG02996.1"/>
    </source>
</evidence>
<dbReference type="Proteomes" id="UP000077069">
    <property type="component" value="Unassembled WGS sequence"/>
</dbReference>
<accession>A0A177C6G7</accession>
<keyword evidence="3" id="KW-1185">Reference proteome</keyword>
<evidence type="ECO:0000256" key="1">
    <source>
        <dbReference type="SAM" id="Phobius"/>
    </source>
</evidence>
<evidence type="ECO:0000313" key="3">
    <source>
        <dbReference type="Proteomes" id="UP000077069"/>
    </source>
</evidence>
<dbReference type="EMBL" id="KV441555">
    <property type="protein sequence ID" value="OAG02996.1"/>
    <property type="molecule type" value="Genomic_DNA"/>
</dbReference>
<dbReference type="RefSeq" id="XP_018033361.1">
    <property type="nucleotide sequence ID" value="XM_018187931.1"/>
</dbReference>
<protein>
    <submittedName>
        <fullName evidence="2">Uncharacterized protein</fullName>
    </submittedName>
</protein>
<sequence length="144" mass="16770">MIRVRVLWACRLLAWKRTLLVRQCEKLWLAFWHVFWLSVLQFCGVSLRLRMRWCPCLRLGFVQELEVPDGRLSHGCGADSHSCRPWVTVNVSDGEFVETLGARVLQSLQLYRTWKLCRDGVVMEGGEGRFRALWALMTCQNKGN</sequence>
<dbReference type="GeneID" id="28771417"/>
<dbReference type="InParanoid" id="A0A177C6G7"/>
<proteinExistence type="predicted"/>
<keyword evidence="1" id="KW-1133">Transmembrane helix</keyword>
<reference evidence="2 3" key="1">
    <citation type="submission" date="2016-05" db="EMBL/GenBank/DDBJ databases">
        <title>Comparative analysis of secretome profiles of manganese(II)-oxidizing ascomycete fungi.</title>
        <authorList>
            <consortium name="DOE Joint Genome Institute"/>
            <person name="Zeiner C.A."/>
            <person name="Purvine S.O."/>
            <person name="Zink E.M."/>
            <person name="Wu S."/>
            <person name="Pasa-Tolic L."/>
            <person name="Chaput D.L."/>
            <person name="Haridas S."/>
            <person name="Grigoriev I.V."/>
            <person name="Santelli C.M."/>
            <person name="Hansel C.M."/>
        </authorList>
    </citation>
    <scope>NUCLEOTIDE SEQUENCE [LARGE SCALE GENOMIC DNA]</scope>
    <source>
        <strain evidence="2 3">AP3s5-JAC2a</strain>
    </source>
</reference>
<dbReference type="OrthoDB" id="10439554at2759"/>
<gene>
    <name evidence="2" type="ORF">CC84DRAFT_939337</name>
</gene>
<organism evidence="2 3">
    <name type="scientific">Paraphaeosphaeria sporulosa</name>
    <dbReference type="NCBI Taxonomy" id="1460663"/>
    <lineage>
        <taxon>Eukaryota</taxon>
        <taxon>Fungi</taxon>
        <taxon>Dikarya</taxon>
        <taxon>Ascomycota</taxon>
        <taxon>Pezizomycotina</taxon>
        <taxon>Dothideomycetes</taxon>
        <taxon>Pleosporomycetidae</taxon>
        <taxon>Pleosporales</taxon>
        <taxon>Massarineae</taxon>
        <taxon>Didymosphaeriaceae</taxon>
        <taxon>Paraphaeosphaeria</taxon>
    </lineage>
</organism>